<dbReference type="EMBL" id="MT144922">
    <property type="protein sequence ID" value="QJI01427.1"/>
    <property type="molecule type" value="Genomic_DNA"/>
</dbReference>
<reference evidence="2" key="1">
    <citation type="submission" date="2020-03" db="EMBL/GenBank/DDBJ databases">
        <title>The deep terrestrial virosphere.</title>
        <authorList>
            <person name="Holmfeldt K."/>
            <person name="Nilsson E."/>
            <person name="Simone D."/>
            <person name="Lopez-Fernandez M."/>
            <person name="Wu X."/>
            <person name="de Brujin I."/>
            <person name="Lundin D."/>
            <person name="Andersson A."/>
            <person name="Bertilsson S."/>
            <person name="Dopson M."/>
        </authorList>
    </citation>
    <scope>NUCLEOTIDE SEQUENCE</scope>
    <source>
        <strain evidence="4">MM415A07419</strain>
        <strain evidence="3">MM415B01715</strain>
        <strain evidence="2">TM448A04929</strain>
        <strain evidence="5">TM448B02535</strain>
    </source>
</reference>
<protein>
    <submittedName>
        <fullName evidence="2">Uncharacterized protein</fullName>
    </submittedName>
</protein>
<gene>
    <name evidence="4" type="ORF">MM415A07419_0010</name>
    <name evidence="3" type="ORF">MM415B01715_0023</name>
    <name evidence="2" type="ORF">TM448A04929_0003</name>
    <name evidence="5" type="ORF">TM448B02535_0015</name>
</gene>
<evidence type="ECO:0000313" key="2">
    <source>
        <dbReference type="EMBL" id="QJA54451.1"/>
    </source>
</evidence>
<organism evidence="2">
    <name type="scientific">viral metagenome</name>
    <dbReference type="NCBI Taxonomy" id="1070528"/>
    <lineage>
        <taxon>unclassified sequences</taxon>
        <taxon>metagenomes</taxon>
        <taxon>organismal metagenomes</taxon>
    </lineage>
</organism>
<dbReference type="EMBL" id="MT141254">
    <property type="protein sequence ID" value="QJA57111.1"/>
    <property type="molecule type" value="Genomic_DNA"/>
</dbReference>
<feature type="region of interest" description="Disordered" evidence="1">
    <location>
        <begin position="47"/>
        <end position="66"/>
    </location>
</feature>
<dbReference type="AlphaFoldDB" id="A0A6H2A481"/>
<accession>A0A6H2A481</accession>
<evidence type="ECO:0000313" key="5">
    <source>
        <dbReference type="EMBL" id="QJI01427.1"/>
    </source>
</evidence>
<evidence type="ECO:0000313" key="3">
    <source>
        <dbReference type="EMBL" id="QJA57111.1"/>
    </source>
</evidence>
<evidence type="ECO:0000256" key="1">
    <source>
        <dbReference type="SAM" id="MobiDB-lite"/>
    </source>
</evidence>
<dbReference type="EMBL" id="MT141601">
    <property type="protein sequence ID" value="QJA68263.1"/>
    <property type="molecule type" value="Genomic_DNA"/>
</dbReference>
<evidence type="ECO:0000313" key="4">
    <source>
        <dbReference type="EMBL" id="QJA68263.1"/>
    </source>
</evidence>
<name>A0A6H2A481_9ZZZZ</name>
<sequence>MSITKDNHITNKEIRERNGTVRVYANAADYAARRILRHEQANAKPVPHDVGTIAYEEDIDDDTGQA</sequence>
<dbReference type="EMBL" id="MT144508">
    <property type="protein sequence ID" value="QJA54451.1"/>
    <property type="molecule type" value="Genomic_DNA"/>
</dbReference>
<feature type="compositionally biased region" description="Acidic residues" evidence="1">
    <location>
        <begin position="55"/>
        <end position="66"/>
    </location>
</feature>
<proteinExistence type="predicted"/>